<keyword evidence="1" id="KW-0732">Signal</keyword>
<organism evidence="2 3">
    <name type="scientific">Cryptosporidium muris (strain RN66)</name>
    <dbReference type="NCBI Taxonomy" id="441375"/>
    <lineage>
        <taxon>Eukaryota</taxon>
        <taxon>Sar</taxon>
        <taxon>Alveolata</taxon>
        <taxon>Apicomplexa</taxon>
        <taxon>Conoidasida</taxon>
        <taxon>Coccidia</taxon>
        <taxon>Eucoccidiorida</taxon>
        <taxon>Eimeriorina</taxon>
        <taxon>Cryptosporidiidae</taxon>
        <taxon>Cryptosporidium</taxon>
    </lineage>
</organism>
<sequence>MSKLLINLILGITLCIVTSLNSGNLSNSSDLSACSFIKLDTEGMSNNSGNENPLLQRLLQLQDEYLQHCQHSHGHLTKRCLSLQARIENLEKQLTNTR</sequence>
<evidence type="ECO:0000313" key="3">
    <source>
        <dbReference type="Proteomes" id="UP000001460"/>
    </source>
</evidence>
<evidence type="ECO:0000256" key="1">
    <source>
        <dbReference type="SAM" id="SignalP"/>
    </source>
</evidence>
<dbReference type="OrthoDB" id="10420728at2759"/>
<dbReference type="VEuPathDB" id="CryptoDB:CMU_015560"/>
<dbReference type="AlphaFoldDB" id="B6ACF5"/>
<feature type="signal peptide" evidence="1">
    <location>
        <begin position="1"/>
        <end position="19"/>
    </location>
</feature>
<gene>
    <name evidence="2" type="ORF">CMU_015560</name>
</gene>
<dbReference type="GeneID" id="6995402"/>
<dbReference type="EMBL" id="DS989728">
    <property type="protein sequence ID" value="EEA05809.1"/>
    <property type="molecule type" value="Genomic_DNA"/>
</dbReference>
<name>B6ACF5_CRYMR</name>
<evidence type="ECO:0008006" key="4">
    <source>
        <dbReference type="Google" id="ProtNLM"/>
    </source>
</evidence>
<proteinExistence type="predicted"/>
<protein>
    <recommendedName>
        <fullName evidence="4">Signal peptide-containing protein</fullName>
    </recommendedName>
</protein>
<dbReference type="RefSeq" id="XP_002140158.1">
    <property type="nucleotide sequence ID" value="XM_002140122.1"/>
</dbReference>
<keyword evidence="3" id="KW-1185">Reference proteome</keyword>
<dbReference type="Proteomes" id="UP000001460">
    <property type="component" value="Unassembled WGS sequence"/>
</dbReference>
<reference evidence="2" key="1">
    <citation type="submission" date="2008-06" db="EMBL/GenBank/DDBJ databases">
        <authorList>
            <person name="Lorenzi H."/>
            <person name="Inman J."/>
            <person name="Miller J."/>
            <person name="Schobel S."/>
            <person name="Amedeo P."/>
            <person name="Caler E.V."/>
            <person name="da Silva J."/>
        </authorList>
    </citation>
    <scope>NUCLEOTIDE SEQUENCE [LARGE SCALE GENOMIC DNA]</scope>
    <source>
        <strain evidence="2">RN66</strain>
    </source>
</reference>
<feature type="chain" id="PRO_5005665176" description="Signal peptide-containing protein" evidence="1">
    <location>
        <begin position="20"/>
        <end position="98"/>
    </location>
</feature>
<evidence type="ECO:0000313" key="2">
    <source>
        <dbReference type="EMBL" id="EEA05809.1"/>
    </source>
</evidence>
<accession>B6ACF5</accession>